<keyword evidence="7 10" id="KW-0472">Membrane</keyword>
<evidence type="ECO:0000256" key="3">
    <source>
        <dbReference type="ARBA" id="ARBA00022475"/>
    </source>
</evidence>
<dbReference type="NCBIfam" id="TIGR03592">
    <property type="entry name" value="yidC_oxa1_cterm"/>
    <property type="match status" value="1"/>
</dbReference>
<name>A0A1F5VHW0_9BACT</name>
<feature type="transmembrane region" description="Helical" evidence="10">
    <location>
        <begin position="141"/>
        <end position="165"/>
    </location>
</feature>
<dbReference type="InterPro" id="IPR028055">
    <property type="entry name" value="YidC/Oxa/ALB_C"/>
</dbReference>
<keyword evidence="8" id="KW-0143">Chaperone</keyword>
<dbReference type="Proteomes" id="UP000179251">
    <property type="component" value="Unassembled WGS sequence"/>
</dbReference>
<evidence type="ECO:0000259" key="11">
    <source>
        <dbReference type="Pfam" id="PF02096"/>
    </source>
</evidence>
<dbReference type="InterPro" id="IPR001708">
    <property type="entry name" value="YidC/ALB3/OXA1/COX18"/>
</dbReference>
<dbReference type="Pfam" id="PF02096">
    <property type="entry name" value="60KD_IMP"/>
    <property type="match status" value="1"/>
</dbReference>
<proteinExistence type="inferred from homology"/>
<organism evidence="12 13">
    <name type="scientific">Candidatus Giovannonibacteria bacterium RIFCSPHIGHO2_01_FULL_45_23</name>
    <dbReference type="NCBI Taxonomy" id="1798325"/>
    <lineage>
        <taxon>Bacteria</taxon>
        <taxon>Candidatus Giovannoniibacteriota</taxon>
    </lineage>
</organism>
<sequence>MFYLKLVFNEIFYRPLLGALVFLTSILPGHDLGLAVILLTVFIRVLTFPMTHNMLKTQNAMKRIEPDVKKIYAEKKTKEEQTKALMELYRVHGINPLAGFVMLIVQLPLLIALYQVFWQGIPFKAGEVYAFLDISVPVNTMFLGFISLTEASVLLAVLAAASQFLQAKLAVVSGGGAEAKKDMQRAMQFQMVYFFPILVFFIAFKLPAAVSLYWTAMNVFAIVHEAVVRRRALQNG</sequence>
<dbReference type="AlphaFoldDB" id="A0A1F5VHW0"/>
<comment type="subcellular location">
    <subcellularLocation>
        <location evidence="1">Cell membrane</location>
        <topology evidence="1">Multi-pass membrane protein</topology>
    </subcellularLocation>
    <subcellularLocation>
        <location evidence="9">Membrane</location>
        <topology evidence="9">Multi-pass membrane protein</topology>
    </subcellularLocation>
</comment>
<keyword evidence="5" id="KW-0653">Protein transport</keyword>
<evidence type="ECO:0000256" key="10">
    <source>
        <dbReference type="SAM" id="Phobius"/>
    </source>
</evidence>
<dbReference type="PANTHER" id="PTHR12428:SF65">
    <property type="entry name" value="CYTOCHROME C OXIDASE ASSEMBLY PROTEIN COX18, MITOCHONDRIAL"/>
    <property type="match status" value="1"/>
</dbReference>
<dbReference type="CDD" id="cd20070">
    <property type="entry name" value="5TM_YidC_Alb3"/>
    <property type="match status" value="1"/>
</dbReference>
<keyword evidence="4 9" id="KW-0812">Transmembrane</keyword>
<evidence type="ECO:0000256" key="2">
    <source>
        <dbReference type="ARBA" id="ARBA00022448"/>
    </source>
</evidence>
<accession>A0A1F5VHW0</accession>
<comment type="caution">
    <text evidence="12">The sequence shown here is derived from an EMBL/GenBank/DDBJ whole genome shotgun (WGS) entry which is preliminary data.</text>
</comment>
<protein>
    <recommendedName>
        <fullName evidence="11">Membrane insertase YidC/Oxa/ALB C-terminal domain-containing protein</fullName>
    </recommendedName>
</protein>
<evidence type="ECO:0000256" key="8">
    <source>
        <dbReference type="ARBA" id="ARBA00023186"/>
    </source>
</evidence>
<evidence type="ECO:0000313" key="13">
    <source>
        <dbReference type="Proteomes" id="UP000179251"/>
    </source>
</evidence>
<evidence type="ECO:0000256" key="9">
    <source>
        <dbReference type="RuleBase" id="RU003945"/>
    </source>
</evidence>
<evidence type="ECO:0000256" key="4">
    <source>
        <dbReference type="ARBA" id="ARBA00022692"/>
    </source>
</evidence>
<evidence type="ECO:0000256" key="5">
    <source>
        <dbReference type="ARBA" id="ARBA00022927"/>
    </source>
</evidence>
<evidence type="ECO:0000256" key="7">
    <source>
        <dbReference type="ARBA" id="ARBA00023136"/>
    </source>
</evidence>
<keyword evidence="6 10" id="KW-1133">Transmembrane helix</keyword>
<dbReference type="GO" id="GO:0005886">
    <property type="term" value="C:plasma membrane"/>
    <property type="evidence" value="ECO:0007669"/>
    <property type="project" value="UniProtKB-SubCell"/>
</dbReference>
<evidence type="ECO:0000256" key="6">
    <source>
        <dbReference type="ARBA" id="ARBA00022989"/>
    </source>
</evidence>
<keyword evidence="3" id="KW-1003">Cell membrane</keyword>
<feature type="transmembrane region" description="Helical" evidence="10">
    <location>
        <begin position="34"/>
        <end position="55"/>
    </location>
</feature>
<dbReference type="STRING" id="1798325.A2834_02985"/>
<dbReference type="EMBL" id="MFHD01000009">
    <property type="protein sequence ID" value="OGF62994.1"/>
    <property type="molecule type" value="Genomic_DNA"/>
</dbReference>
<feature type="domain" description="Membrane insertase YidC/Oxa/ALB C-terminal" evidence="11">
    <location>
        <begin position="33"/>
        <end position="229"/>
    </location>
</feature>
<keyword evidence="2" id="KW-0813">Transport</keyword>
<dbReference type="GO" id="GO:0032977">
    <property type="term" value="F:membrane insertase activity"/>
    <property type="evidence" value="ECO:0007669"/>
    <property type="project" value="InterPro"/>
</dbReference>
<dbReference type="PANTHER" id="PTHR12428">
    <property type="entry name" value="OXA1"/>
    <property type="match status" value="1"/>
</dbReference>
<feature type="transmembrane region" description="Helical" evidence="10">
    <location>
        <begin position="97"/>
        <end position="121"/>
    </location>
</feature>
<dbReference type="GO" id="GO:0015031">
    <property type="term" value="P:protein transport"/>
    <property type="evidence" value="ECO:0007669"/>
    <property type="project" value="UniProtKB-KW"/>
</dbReference>
<dbReference type="InterPro" id="IPR047196">
    <property type="entry name" value="YidC_ALB_C"/>
</dbReference>
<feature type="transmembrane region" description="Helical" evidence="10">
    <location>
        <begin position="186"/>
        <end position="204"/>
    </location>
</feature>
<dbReference type="GO" id="GO:0051205">
    <property type="term" value="P:protein insertion into membrane"/>
    <property type="evidence" value="ECO:0007669"/>
    <property type="project" value="TreeGrafter"/>
</dbReference>
<comment type="similarity">
    <text evidence="9">Belongs to the OXA1/ALB3/YidC family.</text>
</comment>
<gene>
    <name evidence="12" type="ORF">A2834_02985</name>
</gene>
<reference evidence="12 13" key="1">
    <citation type="journal article" date="2016" name="Nat. Commun.">
        <title>Thousands of microbial genomes shed light on interconnected biogeochemical processes in an aquifer system.</title>
        <authorList>
            <person name="Anantharaman K."/>
            <person name="Brown C.T."/>
            <person name="Hug L.A."/>
            <person name="Sharon I."/>
            <person name="Castelle C.J."/>
            <person name="Probst A.J."/>
            <person name="Thomas B.C."/>
            <person name="Singh A."/>
            <person name="Wilkins M.J."/>
            <person name="Karaoz U."/>
            <person name="Brodie E.L."/>
            <person name="Williams K.H."/>
            <person name="Hubbard S.S."/>
            <person name="Banfield J.F."/>
        </authorList>
    </citation>
    <scope>NUCLEOTIDE SEQUENCE [LARGE SCALE GENOMIC DNA]</scope>
</reference>
<evidence type="ECO:0000256" key="1">
    <source>
        <dbReference type="ARBA" id="ARBA00004651"/>
    </source>
</evidence>
<evidence type="ECO:0000313" key="12">
    <source>
        <dbReference type="EMBL" id="OGF62994.1"/>
    </source>
</evidence>